<comment type="pathway">
    <text evidence="1">Cell wall biogenesis; peptidoglycan recycling.</text>
</comment>
<sequence length="368" mass="39808">MKDIYLGLMSGTSMDGVDAVVADFSQSPPSILAHHQQAIPAKLLKQLHGLCSPAANELVNMAEASVEVAELFAQAANAALKLAQLSPSQVRAIGSHGQTIRHFPELGFSLQIGSPSHIAVATQIDVIADFRNKDMALGGQGAPLVPAFHQAMFSHASEARFILNIGGIANITRLIPQQALLGYDTGPGNTLLDQFYQRHHPEGLSYDDKGSWGRSGQCLPELLTQLLNDDYFKLEPPKSTGREYFNLSWLDQYLQQPRFSLAQAADIQCTLHHLTAQSIAQQLQQQRSGTLYLCGGGDNNEFLLELLTEALPQLRLSRSSELGIAEQALEALAFAWLARCFIEQQPGNAPSVTGATRPAILGGCYPAN</sequence>
<comment type="similarity">
    <text evidence="1">Belongs to the anhydro-N-acetylmuramic acid kinase family.</text>
</comment>
<dbReference type="Gene3D" id="3.30.420.40">
    <property type="match status" value="2"/>
</dbReference>
<dbReference type="CDD" id="cd24050">
    <property type="entry name" value="ASKHA_NBD_ANMK"/>
    <property type="match status" value="1"/>
</dbReference>
<feature type="binding site" evidence="1">
    <location>
        <begin position="11"/>
        <end position="18"/>
    </location>
    <ligand>
        <name>ATP</name>
        <dbReference type="ChEBI" id="CHEBI:30616"/>
    </ligand>
</feature>
<dbReference type="PANTHER" id="PTHR30605">
    <property type="entry name" value="ANHYDRO-N-ACETYLMURAMIC ACID KINASE"/>
    <property type="match status" value="1"/>
</dbReference>
<dbReference type="EC" id="2.7.1.170" evidence="1"/>
<gene>
    <name evidence="1 2" type="primary">anmK</name>
    <name evidence="2" type="ORF">GCM10007414_22250</name>
</gene>
<keyword evidence="1" id="KW-0119">Carbohydrate metabolism</keyword>
<comment type="function">
    <text evidence="1">Catalyzes the specific phosphorylation of 1,6-anhydro-N-acetylmuramic acid (anhMurNAc) with the simultaneous cleavage of the 1,6-anhydro ring, generating MurNAc-6-P. Is required for the utilization of anhMurNAc either imported from the medium or derived from its own cell wall murein, and thus plays a role in cell wall recycling.</text>
</comment>
<dbReference type="Proteomes" id="UP000651977">
    <property type="component" value="Unassembled WGS sequence"/>
</dbReference>
<dbReference type="HAMAP" id="MF_01270">
    <property type="entry name" value="AnhMurNAc_kinase"/>
    <property type="match status" value="1"/>
</dbReference>
<evidence type="ECO:0000256" key="1">
    <source>
        <dbReference type="HAMAP-Rule" id="MF_01270"/>
    </source>
</evidence>
<dbReference type="Pfam" id="PF03702">
    <property type="entry name" value="AnmK"/>
    <property type="match status" value="1"/>
</dbReference>
<keyword evidence="1" id="KW-0067">ATP-binding</keyword>
<dbReference type="InterPro" id="IPR043129">
    <property type="entry name" value="ATPase_NBD"/>
</dbReference>
<accession>A0ABQ1I3P6</accession>
<evidence type="ECO:0000313" key="2">
    <source>
        <dbReference type="EMBL" id="GGB08353.1"/>
    </source>
</evidence>
<dbReference type="PANTHER" id="PTHR30605:SF0">
    <property type="entry name" value="ANHYDRO-N-ACETYLMURAMIC ACID KINASE"/>
    <property type="match status" value="1"/>
</dbReference>
<organism evidence="2 3">
    <name type="scientific">Agarivorans gilvus</name>
    <dbReference type="NCBI Taxonomy" id="680279"/>
    <lineage>
        <taxon>Bacteria</taxon>
        <taxon>Pseudomonadati</taxon>
        <taxon>Pseudomonadota</taxon>
        <taxon>Gammaproteobacteria</taxon>
        <taxon>Alteromonadales</taxon>
        <taxon>Alteromonadaceae</taxon>
        <taxon>Agarivorans</taxon>
    </lineage>
</organism>
<proteinExistence type="inferred from homology"/>
<keyword evidence="1" id="KW-0547">Nucleotide-binding</keyword>
<reference evidence="3" key="1">
    <citation type="journal article" date="2019" name="Int. J. Syst. Evol. Microbiol.">
        <title>The Global Catalogue of Microorganisms (GCM) 10K type strain sequencing project: providing services to taxonomists for standard genome sequencing and annotation.</title>
        <authorList>
            <consortium name="The Broad Institute Genomics Platform"/>
            <consortium name="The Broad Institute Genome Sequencing Center for Infectious Disease"/>
            <person name="Wu L."/>
            <person name="Ma J."/>
        </authorList>
    </citation>
    <scope>NUCLEOTIDE SEQUENCE [LARGE SCALE GENOMIC DNA]</scope>
    <source>
        <strain evidence="3">CGMCC 1.10131</strain>
    </source>
</reference>
<comment type="caution">
    <text evidence="2">The sequence shown here is derived from an EMBL/GenBank/DDBJ whole genome shotgun (WGS) entry which is preliminary data.</text>
</comment>
<comment type="pathway">
    <text evidence="1">Amino-sugar metabolism; 1,6-anhydro-N-acetylmuramate degradation.</text>
</comment>
<dbReference type="SUPFAM" id="SSF53067">
    <property type="entry name" value="Actin-like ATPase domain"/>
    <property type="match status" value="1"/>
</dbReference>
<dbReference type="RefSeq" id="WP_055734127.1">
    <property type="nucleotide sequence ID" value="NZ_BMDY01000012.1"/>
</dbReference>
<name>A0ABQ1I3P6_9ALTE</name>
<comment type="catalytic activity">
    <reaction evidence="1">
        <text>1,6-anhydro-N-acetyl-beta-muramate + ATP + H2O = N-acetyl-D-muramate 6-phosphate + ADP + H(+)</text>
        <dbReference type="Rhea" id="RHEA:24952"/>
        <dbReference type="ChEBI" id="CHEBI:15377"/>
        <dbReference type="ChEBI" id="CHEBI:15378"/>
        <dbReference type="ChEBI" id="CHEBI:30616"/>
        <dbReference type="ChEBI" id="CHEBI:58690"/>
        <dbReference type="ChEBI" id="CHEBI:58722"/>
        <dbReference type="ChEBI" id="CHEBI:456216"/>
        <dbReference type="EC" id="2.7.1.170"/>
    </reaction>
</comment>
<dbReference type="EMBL" id="BMDY01000012">
    <property type="protein sequence ID" value="GGB08353.1"/>
    <property type="molecule type" value="Genomic_DNA"/>
</dbReference>
<protein>
    <recommendedName>
        <fullName evidence="1">Anhydro-N-acetylmuramic acid kinase</fullName>
        <ecNumber evidence="1">2.7.1.170</ecNumber>
    </recommendedName>
    <alternativeName>
        <fullName evidence="1">AnhMurNAc kinase</fullName>
    </alternativeName>
</protein>
<keyword evidence="3" id="KW-1185">Reference proteome</keyword>
<evidence type="ECO:0000313" key="3">
    <source>
        <dbReference type="Proteomes" id="UP000651977"/>
    </source>
</evidence>
<dbReference type="NCBIfam" id="NF007139">
    <property type="entry name" value="PRK09585.1-3"/>
    <property type="match status" value="1"/>
</dbReference>
<keyword evidence="1" id="KW-0808">Transferase</keyword>
<dbReference type="GO" id="GO:0016301">
    <property type="term" value="F:kinase activity"/>
    <property type="evidence" value="ECO:0007669"/>
    <property type="project" value="UniProtKB-KW"/>
</dbReference>
<dbReference type="InterPro" id="IPR005338">
    <property type="entry name" value="Anhydro_N_Ac-Mur_kinase"/>
</dbReference>
<keyword evidence="1 2" id="KW-0418">Kinase</keyword>